<evidence type="ECO:0000313" key="3">
    <source>
        <dbReference type="EMBL" id="KAH3803892.1"/>
    </source>
</evidence>
<feature type="transmembrane region" description="Helical" evidence="2">
    <location>
        <begin position="49"/>
        <end position="69"/>
    </location>
</feature>
<feature type="compositionally biased region" description="Polar residues" evidence="1">
    <location>
        <begin position="192"/>
        <end position="203"/>
    </location>
</feature>
<dbReference type="Gene3D" id="1.10.1170.10">
    <property type="entry name" value="Inhibitor Of Apoptosis Protein (2mihbC-IAP-1), Chain A"/>
    <property type="match status" value="1"/>
</dbReference>
<proteinExistence type="predicted"/>
<dbReference type="EMBL" id="JAIWYP010000006">
    <property type="protein sequence ID" value="KAH3803892.1"/>
    <property type="molecule type" value="Genomic_DNA"/>
</dbReference>
<dbReference type="GO" id="GO:0005634">
    <property type="term" value="C:nucleus"/>
    <property type="evidence" value="ECO:0007669"/>
    <property type="project" value="TreeGrafter"/>
</dbReference>
<keyword evidence="2" id="KW-1133">Transmembrane helix</keyword>
<accession>A0A9D4FSU0</accession>
<sequence length="747" mass="84199">MSTEHINRTLGGDGFFFLLNIPIKCNTIVVVFSELCISKQELEYIGFQLAFSLVARFRMFVLNFGFFFANSFYEFSEATADDKTISTDANEDRADNLAKQPGYSKNATAYIDNQTNDTTSMFINNDNMTSQNGRTIDDLNTTDAIENTGNSYKEKTGLNTNTNAYNDLPKGPPDGKALKAECCLHKKEDNNSPHGNNKSSNQDVLRKKTGQTDCRKLIFVGFQLISEPEKQYQESDKSKENYFQTKSLGKTWICGPDESHGKNPLVDIPVGLSDTEERLQESSPIYNVVSNLVGTNQRTYNSIANKKMRSMCEQCLMSKSEMRSKVNVSIKSNHEGIPVEEDDGKYLPTETTDCLVIKILSSKFINNAPSKKTNLYASWDTSNLRCIVFKDTPTPKDVSLYPLNELRKHDKKESRKIITEHAHAHATHKVLNDFKFETKLSEQMSVEQEVKQIINHLGCTCAQGPRELFLLPLMRGEEVDDPVEQLQRIVDTTVRGEPVPPQESMRFELLRSCTYRMFPKDGKPDVRKYAEAGFYYASNSDEVICYCCYKRISNWKADDDPIAVHRNISPTCRFHIDNSTVNVAKEVTAHVETEIMAQIQGGRQRNIPPHSSLLPTSQNAPRQTNVPNVTMSQRGDTSLPEYQPPVSTRELAKYQSMMPQMSRCETASSCRPQFQTGISVPQDNFRIPVINTKAVQPSEDEAEQVVYIGEIVGESHSQIGEVLTQVTSALSRADLFRAPGDTLYRLC</sequence>
<feature type="transmembrane region" description="Helical" evidence="2">
    <location>
        <begin position="15"/>
        <end position="37"/>
    </location>
</feature>
<feature type="region of interest" description="Disordered" evidence="1">
    <location>
        <begin position="187"/>
        <end position="207"/>
    </location>
</feature>
<dbReference type="GO" id="GO:0005737">
    <property type="term" value="C:cytoplasm"/>
    <property type="evidence" value="ECO:0007669"/>
    <property type="project" value="TreeGrafter"/>
</dbReference>
<evidence type="ECO:0000313" key="4">
    <source>
        <dbReference type="Proteomes" id="UP000828390"/>
    </source>
</evidence>
<feature type="region of interest" description="Disordered" evidence="1">
    <location>
        <begin position="600"/>
        <end position="645"/>
    </location>
</feature>
<dbReference type="InterPro" id="IPR050784">
    <property type="entry name" value="IAP"/>
</dbReference>
<dbReference type="SMART" id="SM00238">
    <property type="entry name" value="BIR"/>
    <property type="match status" value="1"/>
</dbReference>
<comment type="caution">
    <text evidence="3">The sequence shown here is derived from an EMBL/GenBank/DDBJ whole genome shotgun (WGS) entry which is preliminary data.</text>
</comment>
<dbReference type="PANTHER" id="PTHR10044:SF139">
    <property type="entry name" value="DEATH-ASSOCIATED INHIBITOR OF APOPTOSIS 2"/>
    <property type="match status" value="1"/>
</dbReference>
<name>A0A9D4FSU0_DREPO</name>
<keyword evidence="2" id="KW-0472">Membrane</keyword>
<keyword evidence="2" id="KW-0812">Transmembrane</keyword>
<dbReference type="PANTHER" id="PTHR10044">
    <property type="entry name" value="INHIBITOR OF APOPTOSIS"/>
    <property type="match status" value="1"/>
</dbReference>
<keyword evidence="4" id="KW-1185">Reference proteome</keyword>
<dbReference type="InterPro" id="IPR001370">
    <property type="entry name" value="BIR_rpt"/>
</dbReference>
<evidence type="ECO:0000256" key="2">
    <source>
        <dbReference type="SAM" id="Phobius"/>
    </source>
</evidence>
<dbReference type="Proteomes" id="UP000828390">
    <property type="component" value="Unassembled WGS sequence"/>
</dbReference>
<dbReference type="CDD" id="cd00022">
    <property type="entry name" value="BIR"/>
    <property type="match status" value="1"/>
</dbReference>
<reference evidence="3" key="2">
    <citation type="submission" date="2020-11" db="EMBL/GenBank/DDBJ databases">
        <authorList>
            <person name="McCartney M.A."/>
            <person name="Auch B."/>
            <person name="Kono T."/>
            <person name="Mallez S."/>
            <person name="Becker A."/>
            <person name="Gohl D.M."/>
            <person name="Silverstein K.A.T."/>
            <person name="Koren S."/>
            <person name="Bechman K.B."/>
            <person name="Herman A."/>
            <person name="Abrahante J.E."/>
            <person name="Garbe J."/>
        </authorList>
    </citation>
    <scope>NUCLEOTIDE SEQUENCE</scope>
    <source>
        <strain evidence="3">Duluth1</strain>
        <tissue evidence="3">Whole animal</tissue>
    </source>
</reference>
<dbReference type="SUPFAM" id="SSF57924">
    <property type="entry name" value="Inhibitor of apoptosis (IAP) repeat"/>
    <property type="match status" value="1"/>
</dbReference>
<organism evidence="3 4">
    <name type="scientific">Dreissena polymorpha</name>
    <name type="common">Zebra mussel</name>
    <name type="synonym">Mytilus polymorpha</name>
    <dbReference type="NCBI Taxonomy" id="45954"/>
    <lineage>
        <taxon>Eukaryota</taxon>
        <taxon>Metazoa</taxon>
        <taxon>Spiralia</taxon>
        <taxon>Lophotrochozoa</taxon>
        <taxon>Mollusca</taxon>
        <taxon>Bivalvia</taxon>
        <taxon>Autobranchia</taxon>
        <taxon>Heteroconchia</taxon>
        <taxon>Euheterodonta</taxon>
        <taxon>Imparidentia</taxon>
        <taxon>Neoheterodontei</taxon>
        <taxon>Myida</taxon>
        <taxon>Dreissenoidea</taxon>
        <taxon>Dreissenidae</taxon>
        <taxon>Dreissena</taxon>
    </lineage>
</organism>
<dbReference type="AlphaFoldDB" id="A0A9D4FSU0"/>
<dbReference type="Pfam" id="PF00653">
    <property type="entry name" value="BIR"/>
    <property type="match status" value="1"/>
</dbReference>
<evidence type="ECO:0000256" key="1">
    <source>
        <dbReference type="SAM" id="MobiDB-lite"/>
    </source>
</evidence>
<gene>
    <name evidence="3" type="ORF">DPMN_132162</name>
</gene>
<reference evidence="3" key="1">
    <citation type="journal article" date="2019" name="bioRxiv">
        <title>The Genome of the Zebra Mussel, Dreissena polymorpha: A Resource for Invasive Species Research.</title>
        <authorList>
            <person name="McCartney M.A."/>
            <person name="Auch B."/>
            <person name="Kono T."/>
            <person name="Mallez S."/>
            <person name="Zhang Y."/>
            <person name="Obille A."/>
            <person name="Becker A."/>
            <person name="Abrahante J.E."/>
            <person name="Garbe J."/>
            <person name="Badalamenti J.P."/>
            <person name="Herman A."/>
            <person name="Mangelson H."/>
            <person name="Liachko I."/>
            <person name="Sullivan S."/>
            <person name="Sone E.D."/>
            <person name="Koren S."/>
            <person name="Silverstein K.A.T."/>
            <person name="Beckman K.B."/>
            <person name="Gohl D.M."/>
        </authorList>
    </citation>
    <scope>NUCLEOTIDE SEQUENCE</scope>
    <source>
        <strain evidence="3">Duluth1</strain>
        <tissue evidence="3">Whole animal</tissue>
    </source>
</reference>
<feature type="compositionally biased region" description="Polar residues" evidence="1">
    <location>
        <begin position="613"/>
        <end position="636"/>
    </location>
</feature>
<dbReference type="PROSITE" id="PS50143">
    <property type="entry name" value="BIR_REPEAT_2"/>
    <property type="match status" value="1"/>
</dbReference>
<protein>
    <submittedName>
        <fullName evidence="3">Uncharacterized protein</fullName>
    </submittedName>
</protein>